<proteinExistence type="predicted"/>
<organism evidence="2">
    <name type="scientific">Glycine soja</name>
    <name type="common">Wild soybean</name>
    <dbReference type="NCBI Taxonomy" id="3848"/>
    <lineage>
        <taxon>Eukaryota</taxon>
        <taxon>Viridiplantae</taxon>
        <taxon>Streptophyta</taxon>
        <taxon>Embryophyta</taxon>
        <taxon>Tracheophyta</taxon>
        <taxon>Spermatophyta</taxon>
        <taxon>Magnoliopsida</taxon>
        <taxon>eudicotyledons</taxon>
        <taxon>Gunneridae</taxon>
        <taxon>Pentapetalae</taxon>
        <taxon>rosids</taxon>
        <taxon>fabids</taxon>
        <taxon>Fabales</taxon>
        <taxon>Fabaceae</taxon>
        <taxon>Papilionoideae</taxon>
        <taxon>50 kb inversion clade</taxon>
        <taxon>NPAAA clade</taxon>
        <taxon>indigoferoid/millettioid clade</taxon>
        <taxon>Phaseoleae</taxon>
        <taxon>Glycine</taxon>
        <taxon>Glycine subgen. Soja</taxon>
    </lineage>
</organism>
<feature type="compositionally biased region" description="Low complexity" evidence="1">
    <location>
        <begin position="101"/>
        <end position="122"/>
    </location>
</feature>
<reference evidence="2" key="1">
    <citation type="submission" date="2014-07" db="EMBL/GenBank/DDBJ databases">
        <title>Identification of a novel salt tolerance gene in wild soybean by whole-genome sequencing.</title>
        <authorList>
            <person name="Lam H.-M."/>
            <person name="Qi X."/>
            <person name="Li M.-W."/>
            <person name="Liu X."/>
            <person name="Xie M."/>
            <person name="Ni M."/>
            <person name="Xu X."/>
        </authorList>
    </citation>
    <scope>NUCLEOTIDE SEQUENCE [LARGE SCALE GENOMIC DNA]</scope>
    <source>
        <tissue evidence="2">Root</tissue>
    </source>
</reference>
<gene>
    <name evidence="2" type="ORF">glysoja_045630</name>
</gene>
<feature type="region of interest" description="Disordered" evidence="1">
    <location>
        <begin position="1"/>
        <end position="50"/>
    </location>
</feature>
<feature type="region of interest" description="Disordered" evidence="1">
    <location>
        <begin position="187"/>
        <end position="209"/>
    </location>
</feature>
<accession>A0A0B2QRS5</accession>
<protein>
    <submittedName>
        <fullName evidence="2">Uncharacterized protein</fullName>
    </submittedName>
</protein>
<dbReference type="Proteomes" id="UP000053555">
    <property type="component" value="Unassembled WGS sequence"/>
</dbReference>
<feature type="region of interest" description="Disordered" evidence="1">
    <location>
        <begin position="98"/>
        <end position="140"/>
    </location>
</feature>
<dbReference type="AlphaFoldDB" id="A0A0B2QRS5"/>
<sequence length="209" mass="22629">MSSEMNHLMEASSGKYSYGQGNPFELEISQQLTHKSENHEQTSHALDIQSERKLSSSIVQNFDPMKASQLGYLTVKPGKEKGIRRKRKSLGAKLVALSKVSSSQSGNSTPSSPLSPTPSATPKCNWPMSLDKGQPPEALSSMTQVATQHSANDQASATVVVSNILKPASTQRCANSKSSQHLRIASLDVQHMPPHKSSNEPDIDNGYPF</sequence>
<name>A0A0B2QRS5_GLYSO</name>
<evidence type="ECO:0000256" key="1">
    <source>
        <dbReference type="SAM" id="MobiDB-lite"/>
    </source>
</evidence>
<evidence type="ECO:0000313" key="2">
    <source>
        <dbReference type="EMBL" id="KHN24346.1"/>
    </source>
</evidence>
<dbReference type="EMBL" id="KN655389">
    <property type="protein sequence ID" value="KHN24346.1"/>
    <property type="molecule type" value="Genomic_DNA"/>
</dbReference>